<comment type="caution">
    <text evidence="1">The sequence shown here is derived from an EMBL/GenBank/DDBJ whole genome shotgun (WGS) entry which is preliminary data.</text>
</comment>
<dbReference type="PANTHER" id="PTHR34201">
    <property type="entry name" value="GLYCINE-RICH PROTEIN"/>
    <property type="match status" value="1"/>
</dbReference>
<dbReference type="InterPro" id="IPR053288">
    <property type="entry name" value="TGD_Bridge_Protein"/>
</dbReference>
<gene>
    <name evidence="1" type="ORF">DY000_02063158</name>
</gene>
<evidence type="ECO:0000313" key="2">
    <source>
        <dbReference type="Proteomes" id="UP000266723"/>
    </source>
</evidence>
<proteinExistence type="predicted"/>
<name>A0ABQ7AVV9_BRACR</name>
<keyword evidence="2" id="KW-1185">Reference proteome</keyword>
<dbReference type="PANTHER" id="PTHR34201:SF6">
    <property type="entry name" value="GLYCINE-RICH PROTEIN"/>
    <property type="match status" value="1"/>
</dbReference>
<dbReference type="Proteomes" id="UP000266723">
    <property type="component" value="Unassembled WGS sequence"/>
</dbReference>
<organism evidence="1 2">
    <name type="scientific">Brassica cretica</name>
    <name type="common">Mustard</name>
    <dbReference type="NCBI Taxonomy" id="69181"/>
    <lineage>
        <taxon>Eukaryota</taxon>
        <taxon>Viridiplantae</taxon>
        <taxon>Streptophyta</taxon>
        <taxon>Embryophyta</taxon>
        <taxon>Tracheophyta</taxon>
        <taxon>Spermatophyta</taxon>
        <taxon>Magnoliopsida</taxon>
        <taxon>eudicotyledons</taxon>
        <taxon>Gunneridae</taxon>
        <taxon>Pentapetalae</taxon>
        <taxon>rosids</taxon>
        <taxon>malvids</taxon>
        <taxon>Brassicales</taxon>
        <taxon>Brassicaceae</taxon>
        <taxon>Brassiceae</taxon>
        <taxon>Brassica</taxon>
    </lineage>
</organism>
<sequence length="139" mass="14185">MKSDKLWSRSPVVKTGKSEFPVIRFVRGYLEKIKEKTGGPGVGGGLGCGAGLGIGLTGGLGLDASEGLNHSNVVFGIGMGCGIGFGFGYGFGVGGGINFDDIGDYLTYEKSSGSKSGSVPEAKSSFGKLLIDPRMANLL</sequence>
<reference evidence="1 2" key="1">
    <citation type="journal article" date="2020" name="BMC Genomics">
        <title>Intraspecific diversification of the crop wild relative Brassica cretica Lam. using demographic model selection.</title>
        <authorList>
            <person name="Kioukis A."/>
            <person name="Michalopoulou V.A."/>
            <person name="Briers L."/>
            <person name="Pirintsos S."/>
            <person name="Studholme D.J."/>
            <person name="Pavlidis P."/>
            <person name="Sarris P.F."/>
        </authorList>
    </citation>
    <scope>NUCLEOTIDE SEQUENCE [LARGE SCALE GENOMIC DNA]</scope>
    <source>
        <strain evidence="2">cv. PFS-1207/04</strain>
    </source>
</reference>
<protein>
    <submittedName>
        <fullName evidence="1">Uncharacterized protein</fullName>
    </submittedName>
</protein>
<accession>A0ABQ7AVV9</accession>
<evidence type="ECO:0000313" key="1">
    <source>
        <dbReference type="EMBL" id="KAF3518186.1"/>
    </source>
</evidence>
<dbReference type="EMBL" id="QGKV02001556">
    <property type="protein sequence ID" value="KAF3518186.1"/>
    <property type="molecule type" value="Genomic_DNA"/>
</dbReference>